<dbReference type="PANTHER" id="PTHR38926:SF5">
    <property type="entry name" value="F-BOX AND LEUCINE-RICH REPEAT PROTEIN 6"/>
    <property type="match status" value="1"/>
</dbReference>
<dbReference type="InterPro" id="IPR032675">
    <property type="entry name" value="LRR_dom_sf"/>
</dbReference>
<dbReference type="SUPFAM" id="SSF52047">
    <property type="entry name" value="RNI-like"/>
    <property type="match status" value="1"/>
</dbReference>
<dbReference type="PANTHER" id="PTHR38926">
    <property type="entry name" value="F-BOX DOMAIN CONTAINING PROTEIN, EXPRESSED"/>
    <property type="match status" value="1"/>
</dbReference>
<sequence>MANLSVFRREPTADEIAAAASEVLNHEKAVSQLQSQIQSLQSQINALRAAQADHIRTINRHKGVMTLARRLPSELLARIFERCVKDGWYRAPLVVSQVCSQWRTAALAPRVWSRIYLNLDDPSAINRTRFWLRMASRAPLHVILLSTGRVPATQLLRAMELLLTHAPEWKTFKFETSGFHHVQLVTLCITQSHSYLPKLKKVSITTDTLPGVEMNGEEEETIDFADALDSERAPNLMQISLSCKSVPPLTFPSHLHKLELAITESPDSRPLAASALIALLEGLPNLTHLCISMPFDYEREYIDDGDPQGVTLPELTSLIIYGPTDLNGFLYYLHTPYLRRLHLRSLEDRGYRQDPIAPSLLHFIRDTSSFFSSSPIEVLELYDIDLSPEYFASCFLSLPNLTELRLHESSISDGTLRILQAGGDGLSGCLCPKLSKLDLRWCANLTGRALVELLRSRLPGGLHCGYPAYPMPGQYSYSEELVMSPITEVTVINCCYVEEQDILNLAVMSLCRVVVKETDYCGNHPPMLWKCSLPTTVANAPPLGSPRGPEGSASAHYMMS</sequence>
<dbReference type="SUPFAM" id="SSF81383">
    <property type="entry name" value="F-box domain"/>
    <property type="match status" value="1"/>
</dbReference>
<feature type="domain" description="F-box" evidence="2">
    <location>
        <begin position="70"/>
        <end position="117"/>
    </location>
</feature>
<evidence type="ECO:0000256" key="1">
    <source>
        <dbReference type="SAM" id="Coils"/>
    </source>
</evidence>
<evidence type="ECO:0000313" key="4">
    <source>
        <dbReference type="Proteomes" id="UP001497453"/>
    </source>
</evidence>
<dbReference type="Gene3D" id="1.20.1280.50">
    <property type="match status" value="1"/>
</dbReference>
<dbReference type="Proteomes" id="UP001497453">
    <property type="component" value="Chromosome 2"/>
</dbReference>
<organism evidence="3 4">
    <name type="scientific">Somion occarium</name>
    <dbReference type="NCBI Taxonomy" id="3059160"/>
    <lineage>
        <taxon>Eukaryota</taxon>
        <taxon>Fungi</taxon>
        <taxon>Dikarya</taxon>
        <taxon>Basidiomycota</taxon>
        <taxon>Agaricomycotina</taxon>
        <taxon>Agaricomycetes</taxon>
        <taxon>Polyporales</taxon>
        <taxon>Cerrenaceae</taxon>
        <taxon>Somion</taxon>
    </lineage>
</organism>
<dbReference type="EMBL" id="OZ037945">
    <property type="protein sequence ID" value="CAL1702123.1"/>
    <property type="molecule type" value="Genomic_DNA"/>
</dbReference>
<evidence type="ECO:0000313" key="3">
    <source>
        <dbReference type="EMBL" id="CAL1702123.1"/>
    </source>
</evidence>
<feature type="coiled-coil region" evidence="1">
    <location>
        <begin position="16"/>
        <end position="50"/>
    </location>
</feature>
<gene>
    <name evidence="3" type="ORF">GFSPODELE1_LOCUS3891</name>
</gene>
<name>A0ABP1D2J7_9APHY</name>
<accession>A0ABP1D2J7</accession>
<protein>
    <recommendedName>
        <fullName evidence="2">F-box domain-containing protein</fullName>
    </recommendedName>
</protein>
<evidence type="ECO:0000259" key="2">
    <source>
        <dbReference type="Pfam" id="PF12937"/>
    </source>
</evidence>
<dbReference type="InterPro" id="IPR006553">
    <property type="entry name" value="Leu-rich_rpt_Cys-con_subtyp"/>
</dbReference>
<dbReference type="InterPro" id="IPR036047">
    <property type="entry name" value="F-box-like_dom_sf"/>
</dbReference>
<reference evidence="4" key="1">
    <citation type="submission" date="2024-04" db="EMBL/GenBank/DDBJ databases">
        <authorList>
            <person name="Shaw F."/>
            <person name="Minotto A."/>
        </authorList>
    </citation>
    <scope>NUCLEOTIDE SEQUENCE [LARGE SCALE GENOMIC DNA]</scope>
</reference>
<dbReference type="InterPro" id="IPR001810">
    <property type="entry name" value="F-box_dom"/>
</dbReference>
<dbReference type="SMART" id="SM00367">
    <property type="entry name" value="LRR_CC"/>
    <property type="match status" value="2"/>
</dbReference>
<keyword evidence="1" id="KW-0175">Coiled coil</keyword>
<dbReference type="Gene3D" id="3.80.10.10">
    <property type="entry name" value="Ribonuclease Inhibitor"/>
    <property type="match status" value="1"/>
</dbReference>
<keyword evidence="4" id="KW-1185">Reference proteome</keyword>
<proteinExistence type="predicted"/>
<dbReference type="Pfam" id="PF12937">
    <property type="entry name" value="F-box-like"/>
    <property type="match status" value="1"/>
</dbReference>